<dbReference type="RefSeq" id="WP_379938882.1">
    <property type="nucleotide sequence ID" value="NZ_JBHTIB010000002.1"/>
</dbReference>
<dbReference type="Gene3D" id="3.30.2310.20">
    <property type="entry name" value="RelE-like"/>
    <property type="match status" value="1"/>
</dbReference>
<reference evidence="3" key="1">
    <citation type="journal article" date="2019" name="Int. J. Syst. Evol. Microbiol.">
        <title>The Global Catalogue of Microorganisms (GCM) 10K type strain sequencing project: providing services to taxonomists for standard genome sequencing and annotation.</title>
        <authorList>
            <consortium name="The Broad Institute Genomics Platform"/>
            <consortium name="The Broad Institute Genome Sequencing Center for Infectious Disease"/>
            <person name="Wu L."/>
            <person name="Ma J."/>
        </authorList>
    </citation>
    <scope>NUCLEOTIDE SEQUENCE [LARGE SCALE GENOMIC DNA]</scope>
    <source>
        <strain evidence="3">CCUG 60529</strain>
    </source>
</reference>
<keyword evidence="1" id="KW-1277">Toxin-antitoxin system</keyword>
<dbReference type="EMBL" id="JBHTIB010000002">
    <property type="protein sequence ID" value="MFD0834524.1"/>
    <property type="molecule type" value="Genomic_DNA"/>
</dbReference>
<name>A0ABW3BPU0_9FLAO</name>
<protein>
    <submittedName>
        <fullName evidence="2">Type II toxin-antitoxin system RelE/ParE family toxin</fullName>
    </submittedName>
</protein>
<evidence type="ECO:0000256" key="1">
    <source>
        <dbReference type="ARBA" id="ARBA00022649"/>
    </source>
</evidence>
<dbReference type="Pfam" id="PF05016">
    <property type="entry name" value="ParE_toxin"/>
    <property type="match status" value="1"/>
</dbReference>
<dbReference type="InterPro" id="IPR035093">
    <property type="entry name" value="RelE/ParE_toxin_dom_sf"/>
</dbReference>
<evidence type="ECO:0000313" key="3">
    <source>
        <dbReference type="Proteomes" id="UP001597011"/>
    </source>
</evidence>
<evidence type="ECO:0000313" key="2">
    <source>
        <dbReference type="EMBL" id="MFD0834524.1"/>
    </source>
</evidence>
<sequence>MVKEIIWSAKAQQDRKDIFDYWNHRNKSKSYSIKLNILFEATIKIISKYPEIGRLTSNKKIRLKIVKDYFIFYEISMEKLFILTIWDSRQNPKNLKL</sequence>
<proteinExistence type="predicted"/>
<keyword evidence="3" id="KW-1185">Reference proteome</keyword>
<gene>
    <name evidence="2" type="ORF">ACFQ0I_02005</name>
</gene>
<accession>A0ABW3BPU0</accession>
<dbReference type="InterPro" id="IPR007712">
    <property type="entry name" value="RelE/ParE_toxin"/>
</dbReference>
<comment type="caution">
    <text evidence="2">The sequence shown here is derived from an EMBL/GenBank/DDBJ whole genome shotgun (WGS) entry which is preliminary data.</text>
</comment>
<organism evidence="2 3">
    <name type="scientific">Mariniflexile aquimaris</name>
    <dbReference type="NCBI Taxonomy" id="881009"/>
    <lineage>
        <taxon>Bacteria</taxon>
        <taxon>Pseudomonadati</taxon>
        <taxon>Bacteroidota</taxon>
        <taxon>Flavobacteriia</taxon>
        <taxon>Flavobacteriales</taxon>
        <taxon>Flavobacteriaceae</taxon>
        <taxon>Mariniflexile</taxon>
    </lineage>
</organism>
<dbReference type="Proteomes" id="UP001597011">
    <property type="component" value="Unassembled WGS sequence"/>
</dbReference>